<protein>
    <submittedName>
        <fullName evidence="1">Uncharacterized protein</fullName>
    </submittedName>
</protein>
<proteinExistence type="predicted"/>
<dbReference type="EMBL" id="LAZR01044694">
    <property type="protein sequence ID" value="KKL04036.1"/>
    <property type="molecule type" value="Genomic_DNA"/>
</dbReference>
<name>A0A0F9CEB2_9ZZZZ</name>
<organism evidence="1">
    <name type="scientific">marine sediment metagenome</name>
    <dbReference type="NCBI Taxonomy" id="412755"/>
    <lineage>
        <taxon>unclassified sequences</taxon>
        <taxon>metagenomes</taxon>
        <taxon>ecological metagenomes</taxon>
    </lineage>
</organism>
<comment type="caution">
    <text evidence="1">The sequence shown here is derived from an EMBL/GenBank/DDBJ whole genome shotgun (WGS) entry which is preliminary data.</text>
</comment>
<accession>A0A0F9CEB2</accession>
<evidence type="ECO:0000313" key="1">
    <source>
        <dbReference type="EMBL" id="KKL04036.1"/>
    </source>
</evidence>
<dbReference type="AlphaFoldDB" id="A0A0F9CEB2"/>
<gene>
    <name evidence="1" type="ORF">LCGC14_2620080</name>
</gene>
<sequence>MLNLKEWAEERDAAWLKRAREDEKESQSERARLGEYNSRLQELYEKTQYNLRYLEEKEENSRNLEAKKVYYNLSYRR</sequence>
<reference evidence="1" key="1">
    <citation type="journal article" date="2015" name="Nature">
        <title>Complex archaea that bridge the gap between prokaryotes and eukaryotes.</title>
        <authorList>
            <person name="Spang A."/>
            <person name="Saw J.H."/>
            <person name="Jorgensen S.L."/>
            <person name="Zaremba-Niedzwiedzka K."/>
            <person name="Martijn J."/>
            <person name="Lind A.E."/>
            <person name="van Eijk R."/>
            <person name="Schleper C."/>
            <person name="Guy L."/>
            <person name="Ettema T.J."/>
        </authorList>
    </citation>
    <scope>NUCLEOTIDE SEQUENCE</scope>
</reference>